<sequence length="148" mass="17265">MVFSSHALSAQEHNYQVADKEMLAIIRALEMWRHYLEGARHKFEIWSDHKNLNYFMSSQDLNRRQARWALYLSRFDFTLIHKPGTSMTKADALSRRVDHAKGIESDNSGITLIKPEWIRAQHIVVEAEEGQILDRIRSQSSDLDLRGN</sequence>
<comment type="caution">
    <text evidence="8">The sequence shown here is derived from an EMBL/GenBank/DDBJ whole genome shotgun (WGS) entry which is preliminary data.</text>
</comment>
<keyword evidence="3" id="KW-0540">Nuclease</keyword>
<dbReference type="AlphaFoldDB" id="A0A417Y9J6"/>
<keyword evidence="2" id="KW-0548">Nucleotidyltransferase</keyword>
<dbReference type="Pfam" id="PF17917">
    <property type="entry name" value="RT_RNaseH"/>
    <property type="match status" value="1"/>
</dbReference>
<evidence type="ECO:0000259" key="7">
    <source>
        <dbReference type="Pfam" id="PF17917"/>
    </source>
</evidence>
<keyword evidence="5" id="KW-0378">Hydrolase</keyword>
<protein>
    <recommendedName>
        <fullName evidence="7">Reverse transcriptase RNase H-like domain-containing protein</fullName>
    </recommendedName>
</protein>
<gene>
    <name evidence="8" type="ORF">D1B32_23565</name>
</gene>
<dbReference type="PANTHER" id="PTHR34072">
    <property type="entry name" value="ENZYMATIC POLYPROTEIN-RELATED"/>
    <property type="match status" value="1"/>
</dbReference>
<dbReference type="GO" id="GO:0004519">
    <property type="term" value="F:endonuclease activity"/>
    <property type="evidence" value="ECO:0007669"/>
    <property type="project" value="UniProtKB-KW"/>
</dbReference>
<dbReference type="InterPro" id="IPR043502">
    <property type="entry name" value="DNA/RNA_pol_sf"/>
</dbReference>
<keyword evidence="4" id="KW-0255">Endonuclease</keyword>
<evidence type="ECO:0000256" key="5">
    <source>
        <dbReference type="ARBA" id="ARBA00022801"/>
    </source>
</evidence>
<evidence type="ECO:0000256" key="6">
    <source>
        <dbReference type="ARBA" id="ARBA00022918"/>
    </source>
</evidence>
<dbReference type="EMBL" id="QWEH01000059">
    <property type="protein sequence ID" value="RHW29194.1"/>
    <property type="molecule type" value="Genomic_DNA"/>
</dbReference>
<dbReference type="PANTHER" id="PTHR34072:SF52">
    <property type="entry name" value="RIBONUCLEASE H"/>
    <property type="match status" value="1"/>
</dbReference>
<evidence type="ECO:0000256" key="2">
    <source>
        <dbReference type="ARBA" id="ARBA00022695"/>
    </source>
</evidence>
<keyword evidence="1" id="KW-0808">Transferase</keyword>
<dbReference type="CDD" id="cd09274">
    <property type="entry name" value="RNase_HI_RT_Ty3"/>
    <property type="match status" value="1"/>
</dbReference>
<reference evidence="8 9" key="1">
    <citation type="journal article" date="2007" name="Int. J. Syst. Evol. Microbiol.">
        <title>Oceanobacillus profundus sp. nov., isolated from a deep-sea sediment core.</title>
        <authorList>
            <person name="Kim Y.G."/>
            <person name="Choi D.H."/>
            <person name="Hyun S."/>
            <person name="Cho B.C."/>
        </authorList>
    </citation>
    <scope>NUCLEOTIDE SEQUENCE [LARGE SCALE GENOMIC DNA]</scope>
    <source>
        <strain evidence="8 9">DSM 18246</strain>
    </source>
</reference>
<accession>A0A417Y9J6</accession>
<dbReference type="InterPro" id="IPR041373">
    <property type="entry name" value="RT_RNaseH"/>
</dbReference>
<name>A0A417Y9J6_9BACI</name>
<keyword evidence="9" id="KW-1185">Reference proteome</keyword>
<proteinExistence type="predicted"/>
<evidence type="ECO:0000256" key="1">
    <source>
        <dbReference type="ARBA" id="ARBA00022679"/>
    </source>
</evidence>
<dbReference type="Proteomes" id="UP000285456">
    <property type="component" value="Unassembled WGS sequence"/>
</dbReference>
<dbReference type="GO" id="GO:0003964">
    <property type="term" value="F:RNA-directed DNA polymerase activity"/>
    <property type="evidence" value="ECO:0007669"/>
    <property type="project" value="UniProtKB-KW"/>
</dbReference>
<evidence type="ECO:0000256" key="4">
    <source>
        <dbReference type="ARBA" id="ARBA00022759"/>
    </source>
</evidence>
<evidence type="ECO:0000313" key="8">
    <source>
        <dbReference type="EMBL" id="RHW29194.1"/>
    </source>
</evidence>
<dbReference type="SUPFAM" id="SSF56672">
    <property type="entry name" value="DNA/RNA polymerases"/>
    <property type="match status" value="1"/>
</dbReference>
<feature type="domain" description="Reverse transcriptase RNase H-like" evidence="7">
    <location>
        <begin position="2"/>
        <end position="75"/>
    </location>
</feature>
<organism evidence="8 9">
    <name type="scientific">Oceanobacillus profundus</name>
    <dbReference type="NCBI Taxonomy" id="372463"/>
    <lineage>
        <taxon>Bacteria</taxon>
        <taxon>Bacillati</taxon>
        <taxon>Bacillota</taxon>
        <taxon>Bacilli</taxon>
        <taxon>Bacillales</taxon>
        <taxon>Bacillaceae</taxon>
        <taxon>Oceanobacillus</taxon>
    </lineage>
</organism>
<keyword evidence="6" id="KW-0695">RNA-directed DNA polymerase</keyword>
<dbReference type="GO" id="GO:0016787">
    <property type="term" value="F:hydrolase activity"/>
    <property type="evidence" value="ECO:0007669"/>
    <property type="project" value="UniProtKB-KW"/>
</dbReference>
<evidence type="ECO:0000313" key="9">
    <source>
        <dbReference type="Proteomes" id="UP000285456"/>
    </source>
</evidence>
<evidence type="ECO:0000256" key="3">
    <source>
        <dbReference type="ARBA" id="ARBA00022722"/>
    </source>
</evidence>